<name>A0A645BTM0_9ZZZZ</name>
<protein>
    <submittedName>
        <fullName evidence="1">Uncharacterized protein</fullName>
    </submittedName>
</protein>
<comment type="caution">
    <text evidence="1">The sequence shown here is derived from an EMBL/GenBank/DDBJ whole genome shotgun (WGS) entry which is preliminary data.</text>
</comment>
<evidence type="ECO:0000313" key="1">
    <source>
        <dbReference type="EMBL" id="MPM68675.1"/>
    </source>
</evidence>
<accession>A0A645BTM0</accession>
<sequence>MRGTDACTGLHGHHTLDGHGHVDQHAIALLHAARLERIGELADAGKQLFVSDLGDLAAVGFEDDGRLVLHGRAHVLVQAVGAGVEFAVGKPLKEWCIGFVERLGERLGPLNILARQSSPEALEVFFRLLAKRLVSGHTGHVGSLHKTFGRREHTVFHQHGLNGAHIFVS</sequence>
<dbReference type="AlphaFoldDB" id="A0A645BTM0"/>
<organism evidence="1">
    <name type="scientific">bioreactor metagenome</name>
    <dbReference type="NCBI Taxonomy" id="1076179"/>
    <lineage>
        <taxon>unclassified sequences</taxon>
        <taxon>metagenomes</taxon>
        <taxon>ecological metagenomes</taxon>
    </lineage>
</organism>
<dbReference type="AntiFam" id="ANF00075">
    <property type="entry name" value="Shadow ORF (opposite prpE)"/>
</dbReference>
<dbReference type="EMBL" id="VSSQ01022390">
    <property type="protein sequence ID" value="MPM68675.1"/>
    <property type="molecule type" value="Genomic_DNA"/>
</dbReference>
<gene>
    <name evidence="1" type="ORF">SDC9_115609</name>
</gene>
<proteinExistence type="predicted"/>
<reference evidence="1" key="1">
    <citation type="submission" date="2019-08" db="EMBL/GenBank/DDBJ databases">
        <authorList>
            <person name="Kucharzyk K."/>
            <person name="Murdoch R.W."/>
            <person name="Higgins S."/>
            <person name="Loffler F."/>
        </authorList>
    </citation>
    <scope>NUCLEOTIDE SEQUENCE</scope>
</reference>